<name>A0A431W3K1_9BACI</name>
<dbReference type="AlphaFoldDB" id="A0A431W3K1"/>
<protein>
    <submittedName>
        <fullName evidence="1">Uncharacterized protein</fullName>
    </submittedName>
</protein>
<evidence type="ECO:0000313" key="2">
    <source>
        <dbReference type="Proteomes" id="UP000271374"/>
    </source>
</evidence>
<comment type="caution">
    <text evidence="1">The sequence shown here is derived from an EMBL/GenBank/DDBJ whole genome shotgun (WGS) entry which is preliminary data.</text>
</comment>
<keyword evidence="2" id="KW-1185">Reference proteome</keyword>
<reference evidence="1 2" key="1">
    <citation type="submission" date="2018-12" db="EMBL/GenBank/DDBJ databases">
        <title>Bacillus yapensis draft genome sequence.</title>
        <authorList>
            <person name="Yu L."/>
            <person name="Xu X."/>
            <person name="Tang X."/>
        </authorList>
    </citation>
    <scope>NUCLEOTIDE SEQUENCE [LARGE SCALE GENOMIC DNA]</scope>
    <source>
        <strain evidence="1 2">XXST-01</strain>
    </source>
</reference>
<sequence>MSRLTIYRPEIIETETGARLQAVFTSNGREETMWYEVEKKYQGYLTVERADAFLVGLFLFAFKNGEDIEVLAPISKRLYYTLNKYLLPLIADIRGIKEIKIHCDQIVEEVLPSANAVGTGLSCGIDSFSTIYHHLVEDCPEDYKITHFTFFNVGSNGGLGGEKARQLFKKRSDLVRPCANELGKELVTLDSNISEILQLGFYETHTYRNMSACLALQKLFKVYYYSSSYSLKYFDLKPNSCGHYDIFNMSMLSTENISLYSSCPHHTRVEKTRMVSNFEPAYKYLNVCLVDGENCGGCEKCVRTLFTLEVMGKLNEFSTVFNLENYYQKRQNYIAKVIANHKSNEYMKEIYDELVKNDFKVPMYSKLAANYLKIKNLVLN</sequence>
<dbReference type="Proteomes" id="UP000271374">
    <property type="component" value="Unassembled WGS sequence"/>
</dbReference>
<gene>
    <name evidence="1" type="ORF">EKG37_14035</name>
</gene>
<proteinExistence type="predicted"/>
<dbReference type="RefSeq" id="WP_126409303.1">
    <property type="nucleotide sequence ID" value="NZ_RXNT01000011.1"/>
</dbReference>
<evidence type="ECO:0000313" key="1">
    <source>
        <dbReference type="EMBL" id="RTR30015.1"/>
    </source>
</evidence>
<dbReference type="OrthoDB" id="396512at2"/>
<accession>A0A431W3K1</accession>
<dbReference type="EMBL" id="RXNT01000011">
    <property type="protein sequence ID" value="RTR30015.1"/>
    <property type="molecule type" value="Genomic_DNA"/>
</dbReference>
<organism evidence="1 2">
    <name type="scientific">Bacillus yapensis</name>
    <dbReference type="NCBI Taxonomy" id="2492960"/>
    <lineage>
        <taxon>Bacteria</taxon>
        <taxon>Bacillati</taxon>
        <taxon>Bacillota</taxon>
        <taxon>Bacilli</taxon>
        <taxon>Bacillales</taxon>
        <taxon>Bacillaceae</taxon>
        <taxon>Bacillus</taxon>
    </lineage>
</organism>